<accession>A0A8J3IZZ9</accession>
<proteinExistence type="predicted"/>
<keyword evidence="2" id="KW-1185">Reference proteome</keyword>
<name>A0A8J3IZZ9_9CHLR</name>
<sequence>MSHNDEPYPIDKLLGRLKELTEKSGDTISMPPRQEATDLFDELMGYPDEQLKKMARRRDDYAALVAQAVLNSRNS</sequence>
<evidence type="ECO:0000313" key="2">
    <source>
        <dbReference type="Proteomes" id="UP000597444"/>
    </source>
</evidence>
<evidence type="ECO:0000313" key="1">
    <source>
        <dbReference type="EMBL" id="GHO99840.1"/>
    </source>
</evidence>
<dbReference type="Proteomes" id="UP000597444">
    <property type="component" value="Unassembled WGS sequence"/>
</dbReference>
<dbReference type="AlphaFoldDB" id="A0A8J3IZZ9"/>
<comment type="caution">
    <text evidence="1">The sequence shown here is derived from an EMBL/GenBank/DDBJ whole genome shotgun (WGS) entry which is preliminary data.</text>
</comment>
<protein>
    <submittedName>
        <fullName evidence="1">Uncharacterized protein</fullName>
    </submittedName>
</protein>
<gene>
    <name evidence="1" type="ORF">KSF_098880</name>
</gene>
<organism evidence="1 2">
    <name type="scientific">Reticulibacter mediterranei</name>
    <dbReference type="NCBI Taxonomy" id="2778369"/>
    <lineage>
        <taxon>Bacteria</taxon>
        <taxon>Bacillati</taxon>
        <taxon>Chloroflexota</taxon>
        <taxon>Ktedonobacteria</taxon>
        <taxon>Ktedonobacterales</taxon>
        <taxon>Reticulibacteraceae</taxon>
        <taxon>Reticulibacter</taxon>
    </lineage>
</organism>
<reference evidence="1" key="1">
    <citation type="submission" date="2020-10" db="EMBL/GenBank/DDBJ databases">
        <title>Taxonomic study of unclassified bacteria belonging to the class Ktedonobacteria.</title>
        <authorList>
            <person name="Yabe S."/>
            <person name="Wang C.M."/>
            <person name="Zheng Y."/>
            <person name="Sakai Y."/>
            <person name="Cavaletti L."/>
            <person name="Monciardini P."/>
            <person name="Donadio S."/>
        </authorList>
    </citation>
    <scope>NUCLEOTIDE SEQUENCE</scope>
    <source>
        <strain evidence="1">ID150040</strain>
    </source>
</reference>
<dbReference type="EMBL" id="BNJK01000002">
    <property type="protein sequence ID" value="GHO99840.1"/>
    <property type="molecule type" value="Genomic_DNA"/>
</dbReference>